<reference evidence="4" key="2">
    <citation type="submission" date="2021-08" db="EMBL/GenBank/DDBJ databases">
        <authorList>
            <person name="Eriksson T."/>
        </authorList>
    </citation>
    <scope>NUCLEOTIDE SEQUENCE</scope>
    <source>
        <strain evidence="4">Stoneville</strain>
        <tissue evidence="4">Whole head</tissue>
    </source>
</reference>
<evidence type="ECO:0000259" key="3">
    <source>
        <dbReference type="Pfam" id="PF05205"/>
    </source>
</evidence>
<sequence>MLMTASSCSTENIRLLPEPGRRTTLPIVENDKELIGLIAGQGLAVIRPRKKNGCLTAGECCPSGAGGDDWMGFRSDEGEDVDQQKNLVLDNLAIFGDLEEIRRGGGAATVRSPSTYSRTREQHLIDKIVYELKAQGIFDQFRKECFADVDTKPAYQNLRQRVEGSVTGFLKEQSWRPDMNKNQVREMLRKTITESGYLETGVERIVDQVVNPKINTVFLPKVEEVVYSYLGIKKPNRNEGIKSEQCDLLPTDLEAVSPESEPVDKKDDKSTENFQDMDESKTEEDESPPFEPLDEQSMYVPQEENSVDSHLSGFSGLVSHESNQSNENKVSHMEQDSQMSRNSSDSRLSIVTSDENSKMNICEDSQSKSIKSGDSNHKHDTSDKTKHKTSDKHKSRSESKSDRDRKSSRDSKSRHSYSSKDKDKSHDKKDLKSTNSSKSDKEKDKLKDKSDKDRGKGASNSSSKYSNHSSSSSGSSKDKNVKKEPSRSEKDKSDRDKIRSSYKDSKLRDKSSDSKSRDKSSSSDKHKHSSTSSHSDRHKKDKDKKKDTKSKDDHYSSKDKKNDRRSTDRDSNDGQSSKQSYPTTASDSQTTQSQKTAQDSSHGGGDSGNSDQTENTTKAPIIITGAVENSEVTISSPEMQRVKVFKPKCASNIQEALRLMKIRKQLAKLEKQNQLSLATVDVNTPILLSSSINLDDLKQNCFEDEKSKQETLNSKIMSELEVVPSPLQNTVISQDNWDAMEAKLREEVYSEFKDFKDDSLDDSVEDRGQTFEAEGTESQQEMEESKTEEECKYFESVDIKQIDFLRFVDQFIGRCEKGGCVRDGNVHKRKIEDNDVRNNNKQFVIIPEKKTRIAKKNKDRTYNNAEISPSEKFPLPLSPADSDKSVGRRDETVIVPLKPKRNCISKASNQRYSSDDLYKPRPTFTSSRRRGAKNLEN</sequence>
<dbReference type="GO" id="GO:0031297">
    <property type="term" value="P:replication fork processing"/>
    <property type="evidence" value="ECO:0007669"/>
    <property type="project" value="TreeGrafter"/>
</dbReference>
<feature type="compositionally biased region" description="Polar residues" evidence="2">
    <location>
        <begin position="336"/>
        <end position="354"/>
    </location>
</feature>
<accession>A0A8J6HDS6</accession>
<protein>
    <recommendedName>
        <fullName evidence="3">BOD1/SHG1 domain-containing protein</fullName>
    </recommendedName>
</protein>
<evidence type="ECO:0000313" key="4">
    <source>
        <dbReference type="EMBL" id="KAH0811848.1"/>
    </source>
</evidence>
<gene>
    <name evidence="4" type="ORF">GEV33_010942</name>
</gene>
<name>A0A8J6HDS6_TENMO</name>
<feature type="compositionally biased region" description="Acidic residues" evidence="2">
    <location>
        <begin position="275"/>
        <end position="294"/>
    </location>
</feature>
<feature type="compositionally biased region" description="Basic and acidic residues" evidence="2">
    <location>
        <begin position="396"/>
        <end position="456"/>
    </location>
</feature>
<dbReference type="AlphaFoldDB" id="A0A8J6HDS6"/>
<reference evidence="4" key="1">
    <citation type="journal article" date="2020" name="J Insects Food Feed">
        <title>The yellow mealworm (Tenebrio molitor) genome: a resource for the emerging insects as food and feed industry.</title>
        <authorList>
            <person name="Eriksson T."/>
            <person name="Andere A."/>
            <person name="Kelstrup H."/>
            <person name="Emery V."/>
            <person name="Picard C."/>
        </authorList>
    </citation>
    <scope>NUCLEOTIDE SEQUENCE</scope>
    <source>
        <strain evidence="4">Stoneville</strain>
        <tissue evidence="4">Whole head</tissue>
    </source>
</reference>
<feature type="domain" description="BOD1/SHG1" evidence="3">
    <location>
        <begin position="127"/>
        <end position="223"/>
    </location>
</feature>
<dbReference type="Pfam" id="PF05205">
    <property type="entry name" value="COMPASS-Shg1"/>
    <property type="match status" value="1"/>
</dbReference>
<dbReference type="PANTHER" id="PTHR31532">
    <property type="entry name" value="BIORIENTATION OF CHROMOSOMES IN CELL DIVISION 1 FAMILY MEMBER"/>
    <property type="match status" value="1"/>
</dbReference>
<feature type="compositionally biased region" description="Low complexity" evidence="2">
    <location>
        <begin position="457"/>
        <end position="475"/>
    </location>
</feature>
<dbReference type="Proteomes" id="UP000719412">
    <property type="component" value="Unassembled WGS sequence"/>
</dbReference>
<feature type="compositionally biased region" description="Low complexity" evidence="2">
    <location>
        <begin position="583"/>
        <end position="601"/>
    </location>
</feature>
<feature type="region of interest" description="Disordered" evidence="2">
    <location>
        <begin position="248"/>
        <end position="616"/>
    </location>
</feature>
<evidence type="ECO:0000313" key="5">
    <source>
        <dbReference type="Proteomes" id="UP000719412"/>
    </source>
</evidence>
<proteinExistence type="predicted"/>
<evidence type="ECO:0000256" key="2">
    <source>
        <dbReference type="SAM" id="MobiDB-lite"/>
    </source>
</evidence>
<keyword evidence="1" id="KW-0175">Coiled coil</keyword>
<evidence type="ECO:0000256" key="1">
    <source>
        <dbReference type="SAM" id="Coils"/>
    </source>
</evidence>
<feature type="compositionally biased region" description="Polar residues" evidence="2">
    <location>
        <begin position="363"/>
        <end position="373"/>
    </location>
</feature>
<feature type="compositionally biased region" description="Basic and acidic residues" evidence="2">
    <location>
        <begin position="544"/>
        <end position="572"/>
    </location>
</feature>
<dbReference type="PANTHER" id="PTHR31532:SF10">
    <property type="entry name" value="BIORIENTATION OF CHROMOSOMES IN CELL DIVISION PROTEIN 1-LIKE 1"/>
    <property type="match status" value="1"/>
</dbReference>
<feature type="compositionally biased region" description="Basic residues" evidence="2">
    <location>
        <begin position="927"/>
        <end position="937"/>
    </location>
</feature>
<feature type="compositionally biased region" description="Basic and acidic residues" evidence="2">
    <location>
        <begin position="881"/>
        <end position="892"/>
    </location>
</feature>
<dbReference type="GO" id="GO:0048188">
    <property type="term" value="C:Set1C/COMPASS complex"/>
    <property type="evidence" value="ECO:0007669"/>
    <property type="project" value="TreeGrafter"/>
</dbReference>
<organism evidence="4 5">
    <name type="scientific">Tenebrio molitor</name>
    <name type="common">Yellow mealworm beetle</name>
    <dbReference type="NCBI Taxonomy" id="7067"/>
    <lineage>
        <taxon>Eukaryota</taxon>
        <taxon>Metazoa</taxon>
        <taxon>Ecdysozoa</taxon>
        <taxon>Arthropoda</taxon>
        <taxon>Hexapoda</taxon>
        <taxon>Insecta</taxon>
        <taxon>Pterygota</taxon>
        <taxon>Neoptera</taxon>
        <taxon>Endopterygota</taxon>
        <taxon>Coleoptera</taxon>
        <taxon>Polyphaga</taxon>
        <taxon>Cucujiformia</taxon>
        <taxon>Tenebrionidae</taxon>
        <taxon>Tenebrio</taxon>
    </lineage>
</organism>
<feature type="compositionally biased region" description="Basic residues" evidence="2">
    <location>
        <begin position="385"/>
        <end position="395"/>
    </location>
</feature>
<feature type="compositionally biased region" description="Basic and acidic residues" evidence="2">
    <location>
        <begin position="262"/>
        <end position="271"/>
    </location>
</feature>
<comment type="caution">
    <text evidence="4">The sequence shown here is derived from an EMBL/GenBank/DDBJ whole genome shotgun (WGS) entry which is preliminary data.</text>
</comment>
<feature type="coiled-coil region" evidence="1">
    <location>
        <begin position="652"/>
        <end position="679"/>
    </location>
</feature>
<dbReference type="EMBL" id="JABDTM020026506">
    <property type="protein sequence ID" value="KAH0811848.1"/>
    <property type="molecule type" value="Genomic_DNA"/>
</dbReference>
<dbReference type="InterPro" id="IPR055264">
    <property type="entry name" value="BOD1/SHG1_dom"/>
</dbReference>
<feature type="compositionally biased region" description="Basic and acidic residues" evidence="2">
    <location>
        <begin position="374"/>
        <end position="384"/>
    </location>
</feature>
<feature type="region of interest" description="Disordered" evidence="2">
    <location>
        <begin position="856"/>
        <end position="937"/>
    </location>
</feature>
<keyword evidence="5" id="KW-1185">Reference proteome</keyword>
<feature type="compositionally biased region" description="Basic and acidic residues" evidence="2">
    <location>
        <begin position="476"/>
        <end position="524"/>
    </location>
</feature>